<dbReference type="Pfam" id="PF14330">
    <property type="entry name" value="DUF4387"/>
    <property type="match status" value="1"/>
</dbReference>
<dbReference type="EMBL" id="JAEPQZ010000006">
    <property type="protein sequence ID" value="KAG2180074.1"/>
    <property type="molecule type" value="Genomic_DNA"/>
</dbReference>
<evidence type="ECO:0000259" key="1">
    <source>
        <dbReference type="Pfam" id="PF07287"/>
    </source>
</evidence>
<dbReference type="OrthoDB" id="5863171at2759"/>
<gene>
    <name evidence="3" type="ORF">INT43_003861</name>
</gene>
<comment type="caution">
    <text evidence="3">The sequence shown here is derived from an EMBL/GenBank/DDBJ whole genome shotgun (WGS) entry which is preliminary data.</text>
</comment>
<dbReference type="AlphaFoldDB" id="A0A8H7PT57"/>
<dbReference type="InterPro" id="IPR010839">
    <property type="entry name" value="AtuA_N"/>
</dbReference>
<feature type="domain" description="DUF4387" evidence="2">
    <location>
        <begin position="503"/>
        <end position="598"/>
    </location>
</feature>
<proteinExistence type="predicted"/>
<dbReference type="Pfam" id="PF07287">
    <property type="entry name" value="AtuA"/>
    <property type="match status" value="1"/>
</dbReference>
<protein>
    <recommendedName>
        <fullName evidence="5">3-methylaspartate ammonia-lyase</fullName>
    </recommendedName>
</protein>
<organism evidence="3 4">
    <name type="scientific">Mortierella isabellina</name>
    <name type="common">Filamentous fungus</name>
    <name type="synonym">Umbelopsis isabellina</name>
    <dbReference type="NCBI Taxonomy" id="91625"/>
    <lineage>
        <taxon>Eukaryota</taxon>
        <taxon>Fungi</taxon>
        <taxon>Fungi incertae sedis</taxon>
        <taxon>Mucoromycota</taxon>
        <taxon>Mucoromycotina</taxon>
        <taxon>Umbelopsidomycetes</taxon>
        <taxon>Umbelopsidales</taxon>
        <taxon>Umbelopsidaceae</taxon>
        <taxon>Umbelopsis</taxon>
    </lineage>
</organism>
<evidence type="ECO:0000313" key="3">
    <source>
        <dbReference type="EMBL" id="KAG2180074.1"/>
    </source>
</evidence>
<evidence type="ECO:0000259" key="2">
    <source>
        <dbReference type="Pfam" id="PF14330"/>
    </source>
</evidence>
<reference evidence="3" key="1">
    <citation type="submission" date="2020-12" db="EMBL/GenBank/DDBJ databases">
        <title>Metabolic potential, ecology and presence of endohyphal bacteria is reflected in genomic diversity of Mucoromycotina.</title>
        <authorList>
            <person name="Muszewska A."/>
            <person name="Okrasinska A."/>
            <person name="Steczkiewicz K."/>
            <person name="Drgas O."/>
            <person name="Orlowska M."/>
            <person name="Perlinska-Lenart U."/>
            <person name="Aleksandrzak-Piekarczyk T."/>
            <person name="Szatraj K."/>
            <person name="Zielenkiewicz U."/>
            <person name="Pilsyk S."/>
            <person name="Malc E."/>
            <person name="Mieczkowski P."/>
            <person name="Kruszewska J.S."/>
            <person name="Biernat P."/>
            <person name="Pawlowska J."/>
        </authorList>
    </citation>
    <scope>NUCLEOTIDE SEQUENCE</scope>
    <source>
        <strain evidence="3">WA0000067209</strain>
    </source>
</reference>
<name>A0A8H7PT57_MORIS</name>
<dbReference type="InterPro" id="IPR025496">
    <property type="entry name" value="DUF4387"/>
</dbReference>
<evidence type="ECO:0008006" key="5">
    <source>
        <dbReference type="Google" id="ProtNLM"/>
    </source>
</evidence>
<feature type="domain" description="Acyclic terpene utilisation N-terminal" evidence="1">
    <location>
        <begin position="59"/>
        <end position="213"/>
    </location>
</feature>
<dbReference type="Proteomes" id="UP000654370">
    <property type="component" value="Unassembled WGS sequence"/>
</dbReference>
<evidence type="ECO:0000313" key="4">
    <source>
        <dbReference type="Proteomes" id="UP000654370"/>
    </source>
</evidence>
<accession>A0A8H7PT57</accession>
<sequence>MTGIKIVTPIGMLGYGYSEALLYKGLAMGAKAIIVDSGSTDSGPQKLALGESTCPREAYVRDLAPILDACWHHSVKVLIGSAGGDGSNAHVDDFLDIIQEYSLRKKYKFKVIKIYSEIDKNVLHEAFDRGEISPCGAVPELEECEIDAATRVVAQMGMEPFVEAMNDHPDFDIIIAGRAYDPSPYAAFCYANGYTDLGNIYHMSKIMECGGLCSLPKSKEALATLWHDKFEITPLDPLSRCTAQSLAAHTLYEKARPDLLAGPGGILDVRSVTYTENSQDGRSCIGSGAKFIPASPYTVKLEGAKTIGYRTIVMGSIRDPILISAIDHYLPEVEKYVHSKCDNCELVFHVYGKDRTTPLPSVARILEQEVFILVEAKSSTQAAATMAASAARIALLHGPYPGQKATAGNFAISLTPLEIPLGQVSEFNIYHLMQVADPISLFPRTDVILGSDKTVEREPDFGFSLIKATKNETILEPKAKVPVSFSNGFSKLPSSSKDGKVYLHTLAKIIRSKNAGPYEVTFDIIFYDNASLERARASNQLIPEVLGPLYNVEPEKIIACMFYEQANAFKFTIPRWAPTGGFGEIDLHASQQHVPLMFIPV</sequence>
<keyword evidence="4" id="KW-1185">Reference proteome</keyword>